<dbReference type="RefSeq" id="WP_256507018.1">
    <property type="nucleotide sequence ID" value="NZ_CP101740.1"/>
</dbReference>
<feature type="region of interest" description="Disordered" evidence="1">
    <location>
        <begin position="292"/>
        <end position="316"/>
    </location>
</feature>
<name>A0ABY5LBR3_9SPHN</name>
<gene>
    <name evidence="2" type="ORF">NMP03_02760</name>
</gene>
<sequence>MRAAIGVALLIPLTMPSFMTGQSRISRVEASFGYVEVGADEVETALTEGRAAHIAAREVLALPDMRFGIADLQGGNSKWVSVSSDGAPVYGWMFNNKSGDRKPIPPSYALRHEIGHDLFIRYLVPSSRHDQYGGDAPDWLDEMAAVAFEGEELTASRRRDAARFARTGTLIPLNRFFTMTHPEATAESASTTAESASTTAGPASAPSRQTVRIRLAVSEDTPRFYAMGRAFYEFLVDRTKSTAIVAELATAFRKGEPLDRWVLTRTGHEGPPTSLEALDADFRAWIASDRRYRPDPPSETRGGDHSTAAVKLRIGE</sequence>
<evidence type="ECO:0000256" key="1">
    <source>
        <dbReference type="SAM" id="MobiDB-lite"/>
    </source>
</evidence>
<evidence type="ECO:0000313" key="3">
    <source>
        <dbReference type="Proteomes" id="UP001058533"/>
    </source>
</evidence>
<protein>
    <submittedName>
        <fullName evidence="2">Uncharacterized protein</fullName>
    </submittedName>
</protein>
<feature type="compositionally biased region" description="Basic and acidic residues" evidence="1">
    <location>
        <begin position="292"/>
        <end position="304"/>
    </location>
</feature>
<evidence type="ECO:0000313" key="2">
    <source>
        <dbReference type="EMBL" id="UUL83174.1"/>
    </source>
</evidence>
<dbReference type="Proteomes" id="UP001058533">
    <property type="component" value="Chromosome"/>
</dbReference>
<feature type="region of interest" description="Disordered" evidence="1">
    <location>
        <begin position="184"/>
        <end position="207"/>
    </location>
</feature>
<reference evidence="2" key="1">
    <citation type="submission" date="2022-07" db="EMBL/GenBank/DDBJ databases">
        <title>Sphingomonas sp. nov., a novel bacterium isolated from the north slope of the Mount Everest.</title>
        <authorList>
            <person name="Cui X."/>
            <person name="Liu Y."/>
        </authorList>
    </citation>
    <scope>NUCLEOTIDE SEQUENCE</scope>
    <source>
        <strain evidence="2">S5-59</strain>
    </source>
</reference>
<accession>A0ABY5LBR3</accession>
<dbReference type="EMBL" id="CP101740">
    <property type="protein sequence ID" value="UUL83174.1"/>
    <property type="molecule type" value="Genomic_DNA"/>
</dbReference>
<keyword evidence="3" id="KW-1185">Reference proteome</keyword>
<organism evidence="2 3">
    <name type="scientific">Sphingomonas qomolangmaensis</name>
    <dbReference type="NCBI Taxonomy" id="2918765"/>
    <lineage>
        <taxon>Bacteria</taxon>
        <taxon>Pseudomonadati</taxon>
        <taxon>Pseudomonadota</taxon>
        <taxon>Alphaproteobacteria</taxon>
        <taxon>Sphingomonadales</taxon>
        <taxon>Sphingomonadaceae</taxon>
        <taxon>Sphingomonas</taxon>
    </lineage>
</organism>
<proteinExistence type="predicted"/>